<accession>A0ABP9RKX9</accession>
<dbReference type="InterPro" id="IPR038696">
    <property type="entry name" value="IalB_sf"/>
</dbReference>
<gene>
    <name evidence="2" type="ORF">GCM10023342_32340</name>
</gene>
<feature type="signal peptide" evidence="1">
    <location>
        <begin position="1"/>
        <end position="26"/>
    </location>
</feature>
<keyword evidence="1" id="KW-0732">Signal</keyword>
<evidence type="ECO:0008006" key="4">
    <source>
        <dbReference type="Google" id="ProtNLM"/>
    </source>
</evidence>
<reference evidence="3" key="1">
    <citation type="journal article" date="2019" name="Int. J. Syst. Evol. Microbiol.">
        <title>The Global Catalogue of Microorganisms (GCM) 10K type strain sequencing project: providing services to taxonomists for standard genome sequencing and annotation.</title>
        <authorList>
            <consortium name="The Broad Institute Genomics Platform"/>
            <consortium name="The Broad Institute Genome Sequencing Center for Infectious Disease"/>
            <person name="Wu L."/>
            <person name="Ma J."/>
        </authorList>
    </citation>
    <scope>NUCLEOTIDE SEQUENCE [LARGE SCALE GENOMIC DNA]</scope>
    <source>
        <strain evidence="3">JCM 18472</strain>
    </source>
</reference>
<dbReference type="Pfam" id="PF06776">
    <property type="entry name" value="IalB"/>
    <property type="match status" value="1"/>
</dbReference>
<proteinExistence type="predicted"/>
<comment type="caution">
    <text evidence="2">The sequence shown here is derived from an EMBL/GenBank/DDBJ whole genome shotgun (WGS) entry which is preliminary data.</text>
</comment>
<feature type="chain" id="PRO_5046890140" description="Invasion associated locus B family protein" evidence="1">
    <location>
        <begin position="27"/>
        <end position="176"/>
    </location>
</feature>
<protein>
    <recommendedName>
        <fullName evidence="4">Invasion associated locus B family protein</fullName>
    </recommendedName>
</protein>
<dbReference type="InterPro" id="IPR010642">
    <property type="entry name" value="Invasion_prot_B"/>
</dbReference>
<sequence length="176" mass="19134">MLNRFALRHWALSLLAALALAPAAFAQQQQPPAEANVDIQKVQDWEVRCPQGDTAQGACTMTQLIDNPNSGQPLMRVVQAYPPQADGAVLVFLLPLGVRLAPGMQLSVDNGEPIRFPYQVCQQQGCRGDLPVKPELMRQLRGGSTATLSMIGPRGERMDLDISLMGFTDATQRIAP</sequence>
<name>A0ABP9RKX9_9GAMM</name>
<dbReference type="Gene3D" id="2.60.40.1880">
    <property type="entry name" value="Invasion associated locus B (IalB) protein"/>
    <property type="match status" value="1"/>
</dbReference>
<evidence type="ECO:0000313" key="2">
    <source>
        <dbReference type="EMBL" id="GAA5179812.1"/>
    </source>
</evidence>
<dbReference type="RefSeq" id="WP_031382842.1">
    <property type="nucleotide sequence ID" value="NZ_BAABKI010000053.1"/>
</dbReference>
<dbReference type="Proteomes" id="UP001500074">
    <property type="component" value="Unassembled WGS sequence"/>
</dbReference>
<evidence type="ECO:0000256" key="1">
    <source>
        <dbReference type="SAM" id="SignalP"/>
    </source>
</evidence>
<evidence type="ECO:0000313" key="3">
    <source>
        <dbReference type="Proteomes" id="UP001500074"/>
    </source>
</evidence>
<keyword evidence="3" id="KW-1185">Reference proteome</keyword>
<organism evidence="2 3">
    <name type="scientific">Modicisalibacter zincidurans</name>
    <dbReference type="NCBI Taxonomy" id="1178777"/>
    <lineage>
        <taxon>Bacteria</taxon>
        <taxon>Pseudomonadati</taxon>
        <taxon>Pseudomonadota</taxon>
        <taxon>Gammaproteobacteria</taxon>
        <taxon>Oceanospirillales</taxon>
        <taxon>Halomonadaceae</taxon>
        <taxon>Modicisalibacter</taxon>
    </lineage>
</organism>
<dbReference type="EMBL" id="BAABKI010000053">
    <property type="protein sequence ID" value="GAA5179812.1"/>
    <property type="molecule type" value="Genomic_DNA"/>
</dbReference>